<proteinExistence type="predicted"/>
<dbReference type="PANTHER" id="PTHR10910:SF103">
    <property type="entry name" value="ADENOSINE DEAMINASE DOMAIN-CONTAINING PROTEIN 1"/>
    <property type="match status" value="1"/>
</dbReference>
<evidence type="ECO:0000313" key="2">
    <source>
        <dbReference type="EMBL" id="KAJ1216880.1"/>
    </source>
</evidence>
<sequence>GPQFEVVAMGTGDFNYSQMICFDGRILHDSHAIVVARRSLLRYFYRQLLLFYSRNAGMMEKSIFCAEPSSCLLTLKQDINIHLYLNQLPKGAAQIKSQL</sequence>
<feature type="non-terminal residue" evidence="2">
    <location>
        <position position="1"/>
    </location>
</feature>
<dbReference type="GO" id="GO:0003726">
    <property type="term" value="F:double-stranded RNA adenosine deaminase activity"/>
    <property type="evidence" value="ECO:0007669"/>
    <property type="project" value="TreeGrafter"/>
</dbReference>
<protein>
    <recommendedName>
        <fullName evidence="1">A to I editase domain-containing protein</fullName>
    </recommendedName>
</protein>
<dbReference type="GO" id="GO:0006382">
    <property type="term" value="P:adenosine to inosine editing"/>
    <property type="evidence" value="ECO:0007669"/>
    <property type="project" value="TreeGrafter"/>
</dbReference>
<comment type="caution">
    <text evidence="2">The sequence shown here is derived from an EMBL/GenBank/DDBJ whole genome shotgun (WGS) entry which is preliminary data.</text>
</comment>
<dbReference type="GO" id="GO:0008251">
    <property type="term" value="F:tRNA-specific adenosine deaminase activity"/>
    <property type="evidence" value="ECO:0007669"/>
    <property type="project" value="TreeGrafter"/>
</dbReference>
<reference evidence="2" key="1">
    <citation type="journal article" date="2022" name="bioRxiv">
        <title>Sequencing and chromosome-scale assembly of the giantPleurodeles waltlgenome.</title>
        <authorList>
            <person name="Brown T."/>
            <person name="Elewa A."/>
            <person name="Iarovenko S."/>
            <person name="Subramanian E."/>
            <person name="Araus A.J."/>
            <person name="Petzold A."/>
            <person name="Susuki M."/>
            <person name="Suzuki K.-i.T."/>
            <person name="Hayashi T."/>
            <person name="Toyoda A."/>
            <person name="Oliveira C."/>
            <person name="Osipova E."/>
            <person name="Leigh N.D."/>
            <person name="Simon A."/>
            <person name="Yun M.H."/>
        </authorList>
    </citation>
    <scope>NUCLEOTIDE SEQUENCE</scope>
    <source>
        <strain evidence="2">20211129_DDA</strain>
        <tissue evidence="2">Liver</tissue>
    </source>
</reference>
<dbReference type="EMBL" id="JANPWB010000001">
    <property type="protein sequence ID" value="KAJ1216880.1"/>
    <property type="molecule type" value="Genomic_DNA"/>
</dbReference>
<dbReference type="PANTHER" id="PTHR10910">
    <property type="entry name" value="EUKARYOTE SPECIFIC DSRNA BINDING PROTEIN"/>
    <property type="match status" value="1"/>
</dbReference>
<dbReference type="GO" id="GO:0005730">
    <property type="term" value="C:nucleolus"/>
    <property type="evidence" value="ECO:0007669"/>
    <property type="project" value="TreeGrafter"/>
</dbReference>
<dbReference type="GO" id="GO:0006396">
    <property type="term" value="P:RNA processing"/>
    <property type="evidence" value="ECO:0007669"/>
    <property type="project" value="InterPro"/>
</dbReference>
<dbReference type="Pfam" id="PF02137">
    <property type="entry name" value="A_deamin"/>
    <property type="match status" value="1"/>
</dbReference>
<dbReference type="GO" id="GO:0003725">
    <property type="term" value="F:double-stranded RNA binding"/>
    <property type="evidence" value="ECO:0007669"/>
    <property type="project" value="TreeGrafter"/>
</dbReference>
<evidence type="ECO:0000259" key="1">
    <source>
        <dbReference type="PROSITE" id="PS50141"/>
    </source>
</evidence>
<accession>A0AAV7WVT0</accession>
<name>A0AAV7WVT0_PLEWA</name>
<dbReference type="PROSITE" id="PS50141">
    <property type="entry name" value="A_DEAMIN_EDITASE"/>
    <property type="match status" value="1"/>
</dbReference>
<gene>
    <name evidence="2" type="ORF">NDU88_004478</name>
</gene>
<evidence type="ECO:0000313" key="3">
    <source>
        <dbReference type="Proteomes" id="UP001066276"/>
    </source>
</evidence>
<keyword evidence="3" id="KW-1185">Reference proteome</keyword>
<dbReference type="Proteomes" id="UP001066276">
    <property type="component" value="Chromosome 1_1"/>
</dbReference>
<dbReference type="InterPro" id="IPR002466">
    <property type="entry name" value="A_deamin"/>
</dbReference>
<feature type="non-terminal residue" evidence="2">
    <location>
        <position position="99"/>
    </location>
</feature>
<dbReference type="GO" id="GO:0005737">
    <property type="term" value="C:cytoplasm"/>
    <property type="evidence" value="ECO:0007669"/>
    <property type="project" value="TreeGrafter"/>
</dbReference>
<dbReference type="AlphaFoldDB" id="A0AAV7WVT0"/>
<organism evidence="2 3">
    <name type="scientific">Pleurodeles waltl</name>
    <name type="common">Iberian ribbed newt</name>
    <dbReference type="NCBI Taxonomy" id="8319"/>
    <lineage>
        <taxon>Eukaryota</taxon>
        <taxon>Metazoa</taxon>
        <taxon>Chordata</taxon>
        <taxon>Craniata</taxon>
        <taxon>Vertebrata</taxon>
        <taxon>Euteleostomi</taxon>
        <taxon>Amphibia</taxon>
        <taxon>Batrachia</taxon>
        <taxon>Caudata</taxon>
        <taxon>Salamandroidea</taxon>
        <taxon>Salamandridae</taxon>
        <taxon>Pleurodelinae</taxon>
        <taxon>Pleurodeles</taxon>
    </lineage>
</organism>
<feature type="domain" description="A to I editase" evidence="1">
    <location>
        <begin position="8"/>
        <end position="99"/>
    </location>
</feature>